<feature type="domain" description="RapA2 cadherin-like" evidence="2">
    <location>
        <begin position="861"/>
        <end position="954"/>
    </location>
</feature>
<dbReference type="GO" id="GO:0016020">
    <property type="term" value="C:membrane"/>
    <property type="evidence" value="ECO:0007669"/>
    <property type="project" value="InterPro"/>
</dbReference>
<dbReference type="SUPFAM" id="SSF49313">
    <property type="entry name" value="Cadherin-like"/>
    <property type="match status" value="1"/>
</dbReference>
<evidence type="ECO:0000259" key="2">
    <source>
        <dbReference type="Pfam" id="PF17803"/>
    </source>
</evidence>
<dbReference type="InterPro" id="IPR049826">
    <property type="entry name" value="Ig-like_ice"/>
</dbReference>
<dbReference type="Pfam" id="PF19116">
    <property type="entry name" value="DUF5801"/>
    <property type="match status" value="9"/>
</dbReference>
<gene>
    <name evidence="4" type="ORF">O6P33_10390</name>
</gene>
<protein>
    <submittedName>
        <fullName evidence="4">DUF5801 domain-containing protein</fullName>
    </submittedName>
</protein>
<dbReference type="Gene3D" id="2.60.40.3440">
    <property type="match status" value="1"/>
</dbReference>
<feature type="compositionally biased region" description="Basic and acidic residues" evidence="1">
    <location>
        <begin position="586"/>
        <end position="595"/>
    </location>
</feature>
<feature type="domain" description="DUF5801" evidence="3">
    <location>
        <begin position="1172"/>
        <end position="1306"/>
    </location>
</feature>
<dbReference type="EMBL" id="CP114976">
    <property type="protein sequence ID" value="WBE24766.1"/>
    <property type="molecule type" value="Genomic_DNA"/>
</dbReference>
<dbReference type="InterPro" id="IPR015919">
    <property type="entry name" value="Cadherin-like_sf"/>
</dbReference>
<reference evidence="4 5" key="1">
    <citation type="submission" date="2022-12" db="EMBL/GenBank/DDBJ databases">
        <title>Coexistence and Characterization of a Novel Tigecycline Resistance gene tet(X) variant and blaNDM-1 in a Pseudomonas caeni Isolate of Chicken Origin.</title>
        <authorList>
            <person name="Lu X."/>
            <person name="Zhang L."/>
            <person name="Li R."/>
            <person name="Wang Z."/>
        </authorList>
    </citation>
    <scope>NUCLEOTIDE SEQUENCE [LARGE SCALE GENOMIC DNA]</scope>
    <source>
        <strain evidence="4 5">CE14</strain>
    </source>
</reference>
<dbReference type="Pfam" id="PF05345">
    <property type="entry name" value="He_PIG"/>
    <property type="match status" value="1"/>
</dbReference>
<dbReference type="InterPro" id="IPR010221">
    <property type="entry name" value="VCBS_dom"/>
</dbReference>
<dbReference type="NCBIfam" id="NF012196">
    <property type="entry name" value="Ig_like_ice"/>
    <property type="match status" value="1"/>
</dbReference>
<feature type="domain" description="DUF5801" evidence="3">
    <location>
        <begin position="2418"/>
        <end position="2552"/>
    </location>
</feature>
<feature type="region of interest" description="Disordered" evidence="1">
    <location>
        <begin position="2871"/>
        <end position="2891"/>
    </location>
</feature>
<dbReference type="NCBIfam" id="TIGR01965">
    <property type="entry name" value="VCBS_repeat"/>
    <property type="match status" value="2"/>
</dbReference>
<feature type="domain" description="DUF5801" evidence="3">
    <location>
        <begin position="1942"/>
        <end position="2076"/>
    </location>
</feature>
<feature type="domain" description="DUF5801" evidence="3">
    <location>
        <begin position="1326"/>
        <end position="1460"/>
    </location>
</feature>
<evidence type="ECO:0000259" key="3">
    <source>
        <dbReference type="Pfam" id="PF19116"/>
    </source>
</evidence>
<feature type="domain" description="DUF5801" evidence="3">
    <location>
        <begin position="2096"/>
        <end position="2230"/>
    </location>
</feature>
<name>A0AAE9VTT5_9GAMM</name>
<feature type="domain" description="DUF5801" evidence="3">
    <location>
        <begin position="1480"/>
        <end position="1614"/>
    </location>
</feature>
<keyword evidence="5" id="KW-1185">Reference proteome</keyword>
<organism evidence="4 5">
    <name type="scientific">Denitrificimonas caeni</name>
    <dbReference type="NCBI Taxonomy" id="521720"/>
    <lineage>
        <taxon>Bacteria</taxon>
        <taxon>Pseudomonadati</taxon>
        <taxon>Pseudomonadota</taxon>
        <taxon>Gammaproteobacteria</taxon>
        <taxon>Pseudomonadales</taxon>
        <taxon>Pseudomonadaceae</taxon>
        <taxon>Denitrificimonas</taxon>
    </lineage>
</organism>
<sequence length="4775" mass="492407">MDNLITVVSLQGQAWAVALDGSRRELQVGDTISANEMVVTAEGAQIDLQFADNQVLTLVGEQDAPVDVAQLAKKAELSQPLTPINSAKEDTSSAITVDDTLESEGHRFVQLVRIHEIIESDGFTPLTVARIQEIIKPLGMVLPERDFEGDRWKEHVSYREHGSNVQYSVSIAIDVIADDDIINAAEAQRDITVTGTVGGDVKPDDKVTVTVNGKTYETTVNPDGKTWNVDIPGSELVQDKTVEATVTSKTPTGDTITADTERPYEVLTELPKVDVELEGAGDDGVYNESEIVNGKVPAKITLDPNTVKEGDILKVTTPNGDVLLERPVTQDDINKGVPIEVPVAPGDKTVIVEAAITNPEGNTGTGRDEKPVDNITPTLKVELEGYGDDGIYNETEITNGKVPGTVTLNPETVKEGDILKVTTPNGDVLLERPVTQDDINNGVPIEVPVAPGDKTVTVEATITDPAGNSSKDSDTKPVDNLPPELVGSLNPQNDADADDITLDLSKEFNDVFSGKDLTYQATNLPTGLEIDPKTGIISGKIDSSASQGGNTGTKGDYKVTITVTDPAGNSSEHDFIWTVENPAPKAENDDNRVGEDGPAATGNVLTGEGSSDPGAAKDSDPDGDTLTVIGVAPGTPATDPDADISSPVKGEYGTLTLNPDGSYTYTPDPNDPRITALKDGETITDTFTYTISDGEGGTDTATLTITIDGVTDGEPAITPVDGNNPDNPAELITIGHTTVHERGLTGEDSSHINTGSITISTPDGLDSISVGGTPIDLETLLGLNPADPTTHITISTEYGTLIITGFDSSTDVGGVPTLGELRYQYTLDEAIDNSSPDNRENQLDKVPLVVTDKGGDEADGTLIINIIDDVPEARNDTNAVDEDSGVPTTGNVLGGSGVATTDVADRFGADTDARVTAITSNNVTGNSSSNVGGGLVIEGQYGTLTIQPDGSYSYQLDDNNPNVNALKDDETLNEVFTYTLTDGDGDSDNATLTITINGNTDNPPTIVPVDGNDPDDPSDITTIGHATVYERGLTGTDSSHITDGSVTITAADGLASIKVGGIDVTLAELENLDPSDPATYIEIDTPAGKLTLTGFTPTADVGGVPTAGELNFSYELETPQDTPAGPTDLGLNSTETIPLEVTDQGRGTGSGNLIINIIDDVPAITDSGSIPSLTVDETTLGTASTVDFSGAFTVTEGADGATVEYNLVVDSSIATGLSDTLTGEAIVLSVNAAGEVEGRTETGGELAFTVSVNADGEVTLTQVRALNHPDATDPDDALSIAEDALMLIATVTDGDGDSEQAQIELGDNLVFLDDGPGIIDSGSIPSLTVDETTLGTASTVDFSGAFTVTEGADGATVEYNLVVDSSIATGLSDTLTGEAIVLSVNAAGEVEGRTETGGELAFTVSVNADGEVTLTQVRALNHPDATDPDDALSIAEDALMLIATVTDGDGDSEQAQIELGDNLVFLDDGPGIIDSGSIPSLTVDETTLGTASTVDFSGAFTVTEGADGATVEYNLVVDSSIATGLSDTLTGEAIVLSVNAAGEVEGRTETGGELAFTVSVNADGEVTLTQVRALNHPDATDPDDALSIAEDALMLIATVTDGDGDSEQAQIELGDNLVFLDDGPGIIDSGSIPSLTVDETTLGTASTVDFSGAFTVTEGADGATVEYNLVVDSSIATGLSDTLTGEAIVLSVNAAGEVEGRTETGGELAFTVSVNADGEVTLTQVRALNHPDATDPDDALSIAEDALMLIATVTDGDGDSEQAQIELGDNLVFLDDGPGIIDSGSIPSLTVDETTLGTASTVDFSGAFTVTEGADGATVEYNLVVDSSIATGLSDTLTGEAIVLSVNAAGEVEGRTETGGELAFTVSVNADGEVTLTQVRALNHPDATDPDDALSIAEDALTLIATVTDGDGDSEQAQISLGDNLVFLDDGPGIIDDGSVPTLTVDETNLNTPATVDFSGAFTVTEGADGATVVYTLEVDPAIGTGLSDTLTGEAIVLSVNAAGEVEGRTETGDELAFTVSVNADGEVTLTQVRALSHPDASDPDDALSIAEDALTLIATVTDGDGDSEQAQISLGDNLVFLDDGPGIIDDGSVPTLTVDETNLNTPATVDFSGAFTVTEGADGATVVYTLEVDPAIGTGLSDTLTGEAIVLSVNAAGEVEGRTETGDELAFTVSVNADGEVTLTQVRALSHPDASDPDDALSIAEDALTLIATVTDGDGDSEQAQISLGDNLVFLDDGPSIIDSGSIPSLTVDETTLGTASTVDFSGAFMVTEGADGATVVYTLEVDPTIGTGLSDTLTGEAIVLSVNAAGEVEGRTETGDELAFTVSVNADGEVTLTQVRALSHPDASDPDDALLIAEDALTLIATVTDGDGDSEQAQIELGDNLVFLDDGPSPEVVGDATTIDTLETRDALAVGAGDSTSTSFTGAFTLVENYGADGAGTVSWAYALGTAEGPSGLTSGGSTINLYLVNGEVVGSTAATLDDVDASNSIFNISVNAAGEVTLTQTGAIDHSTSDSSGYESDTQSLVVELVTLTGTASVTDGDGDTASDTDIINIGDKFVFRDAGPQITAAPTGGTVDEAHLALGSADVKDPAEISVSGNLNVNFGADGAGNVQFTDGSSDSTVAALEGLGLASGSTDLEYVVTGGGHTLTAYRGTGRDEADRIFSIEITDPTGNPGYSFILHDALDHPDGSGASIDDLLLSFQHIRVTDSDGDYVKTGFDIRVMDDAPDDQQIKSVTVDEDSTAVADGNTFNTNADAIGPDGAGNPGNTTIGTGSDGPQYGTAIVNPNGTITYLPAANYSGKDTFTYTTVTDNETKTFTVEVTVTPAADAPNLPHEDSADPNVSAIKIETPEDTAVALGLNTPVITDDLDRNGDFDTGDGSTEGDHPERLGAITLTVNPSGTLLATPELVYTLDVAGTEQTLTPNSAGGYTIIIVETSGTTTLDTDLHHSGSLPTDNVNYLTRAEYESIQAAPAEDRHENFEVIVSVSSYEVDDSGVPLLDSAVVGTNGAESTQTITVDVLAVTDPVSLEVQEGEGQTGVTIVVSDNKTADITLDEDTSFNLTDILKPGVFQDMDGSETRYLGFDGLPDGTIVTVGGTSYIIGQPGVPTFSYDGEQVPAIEMPGTLANLPNVSIQPPKDFSGDLSGIKVILAAQDSDGDSSHNPGLVADEITLNLHVNPMAGDVNESSNHIIAEDNPVAFLSGISVTDGSRDTTGGEVITRVKFSLPSDANGDWMLTQQPSVENSSWSISGAGTTSDPYIITFNDDSADGDVLKQAQREEVLAQFEVTPPAHSSLDATGWEIKVTTVDSQTVGGSPVTSDPVETPHTVTITVTPVGERTDSDTDGANDEDVTINPDHVYSTTGMEDQPFSLGTDTGFLLSAGWSNEDGTWVRDGAGDWSQDTSAARNEDTFALLTPYATDNDAQAGAAVGDALVGSTFSYSDGTTTHTLTFTGEPVAIPMQYLDSVVFQGPTDWFGVVKIEVNARTVDRDEDDDGTTDIQDSGQAWLTNLIIHPSADRVTLKVDANPSTTEDTAVTLNLRPSTSSNRTDVNTSFDVSIAGIPEGAQIVYDGVSYTTDSSLPAHDPADHSQPTGMYQTAGGGYVLVIRDFDENDQPVLTPPKSSNETIQLSVTADSVDTLIYTDASGVEQTLVSRGSEATPALTHTLPVEVEVLGVPNTPIMTVVAGEYIEDGGDQSGGQLEVGLKDLITSLDSGEPGVNGAGPDGSETITLRISNLAEGFELIGAGAVISGEGDTRVWVVTKADLDSGNIKILTPQHWSGTLEFTAQPVVTENDNKAEKFFDERNVEFTVKPVAEATLSISSNLVEDTVGELQLAPVGADPDEYISTVRIAEGDLPAGVTLYADAAGSTPLVASGGYYTISNAGTSGAPSVYVKGPANFSGSVKLDIEYKVTDPSTDGSLPADTSSDWQNVEHTLNFVPYTDKIDMELAGATGIDVVTSVDGVITKNGAGTVGITLDISQLADSNAGNEADVDGSERLTHILISGLPGGVSVQGATQVGGGWLLPAGEYWDGSANLAQTLTLVIGPYATDFESEITITAYSRDQGAVGQAPANNQELAEITWTLRYEDGDGDAIDLPEVSLAPTEIEQSEDSSFTLGDVVAGTVAGGPNTGDPYELTVTVRTSPGDGVEIEGLTPTLVMENDEPVLLWTVTTTVSTGVDPNAALQDLLDNITVKAPDDANRNNLDGPLVLDITASVQTQGVSREDRADIEVDIAPVTDALNIGVSTGGVGEGEDIPLVITLPGNTVDGDLGGSGAASWVIDNDLVYIHIAEGDLAGQLTDAAGTPLTEFVGTAPAGTPTGGKLYAVSPEELAGLKFVPDAGQPHQTGSLAVTVVVEHTENDGSSKVSTGTGALVIDQTNSGYEAEITASGNEHSASADPSKAIELQFANAGLLDPAETIDSAFISGLPDGFTVYYQNGSGDSVLANNAGDGTWVLPVSGGELPDGIAILPPKHWSGTLEDLKLTVRSGHADLAPSPSEVLFDLTVTPQADGLTLNPTLSFGVAGDRIALNLNVHMKDPRPAAGAGDDAHTERTTLELSGFPDAQKVLFYTGAADLIADGRATYESGTWTITGLTQHELDNLQFMHGSTTGSPQISINAWTYEVGADGNQVGDQSDPATGTMDINVDATLPTAGADLFLWEGSPINGLGGEDTVQLRFGDNLGSDNFSQLSNIEVIDMSGVASGVNTITAISVEDVLNMTDDKNLLKLLGDAEDSVTLGAGWGTGEVNGDLTIYTATHGGTEVKVEVQTTLIE</sequence>
<dbReference type="GO" id="GO:0005509">
    <property type="term" value="F:calcium ion binding"/>
    <property type="evidence" value="ECO:0007669"/>
    <property type="project" value="InterPro"/>
</dbReference>
<feature type="region of interest" description="Disordered" evidence="1">
    <location>
        <begin position="2754"/>
        <end position="2782"/>
    </location>
</feature>
<evidence type="ECO:0000313" key="4">
    <source>
        <dbReference type="EMBL" id="WBE24766.1"/>
    </source>
</evidence>
<dbReference type="Pfam" id="PF17963">
    <property type="entry name" value="Big_9"/>
    <property type="match status" value="2"/>
</dbReference>
<dbReference type="InterPro" id="IPR013783">
    <property type="entry name" value="Ig-like_fold"/>
</dbReference>
<feature type="region of interest" description="Disordered" evidence="1">
    <location>
        <begin position="582"/>
        <end position="622"/>
    </location>
</feature>
<dbReference type="Proteomes" id="UP001212189">
    <property type="component" value="Chromosome"/>
</dbReference>
<dbReference type="RefSeq" id="WP_269817710.1">
    <property type="nucleotide sequence ID" value="NZ_CP114976.1"/>
</dbReference>
<evidence type="ECO:0000256" key="1">
    <source>
        <dbReference type="SAM" id="MobiDB-lite"/>
    </source>
</evidence>
<dbReference type="InterPro" id="IPR040853">
    <property type="entry name" value="RapA2_cadherin-like"/>
</dbReference>
<dbReference type="Pfam" id="PF17803">
    <property type="entry name" value="Cadherin_4"/>
    <property type="match status" value="1"/>
</dbReference>
<dbReference type="KEGG" id="dce:O6P33_10390"/>
<dbReference type="Gene3D" id="2.60.40.10">
    <property type="entry name" value="Immunoglobulins"/>
    <property type="match status" value="4"/>
</dbReference>
<feature type="region of interest" description="Disordered" evidence="1">
    <location>
        <begin position="461"/>
        <end position="493"/>
    </location>
</feature>
<feature type="domain" description="DUF5801" evidence="3">
    <location>
        <begin position="1788"/>
        <end position="1922"/>
    </location>
</feature>
<dbReference type="InterPro" id="IPR043824">
    <property type="entry name" value="DUF5801"/>
</dbReference>
<accession>A0AAE9VTT5</accession>
<feature type="domain" description="DUF5801" evidence="3">
    <location>
        <begin position="2250"/>
        <end position="2384"/>
    </location>
</feature>
<evidence type="ECO:0000313" key="5">
    <source>
        <dbReference type="Proteomes" id="UP001212189"/>
    </source>
</evidence>
<proteinExistence type="predicted"/>
<feature type="domain" description="DUF5801" evidence="3">
    <location>
        <begin position="1634"/>
        <end position="1768"/>
    </location>
</feature>